<dbReference type="InterPro" id="IPR044731">
    <property type="entry name" value="BDH-like"/>
</dbReference>
<protein>
    <submittedName>
        <fullName evidence="4">Iron-containing alcohol dehydrogenase</fullName>
    </submittedName>
</protein>
<dbReference type="Gene3D" id="1.20.1090.10">
    <property type="entry name" value="Dehydroquinate synthase-like - alpha domain"/>
    <property type="match status" value="1"/>
</dbReference>
<dbReference type="SUPFAM" id="SSF56796">
    <property type="entry name" value="Dehydroquinate synthase-like"/>
    <property type="match status" value="1"/>
</dbReference>
<feature type="domain" description="Fe-containing alcohol dehydrogenase-like C-terminal" evidence="3">
    <location>
        <begin position="193"/>
        <end position="386"/>
    </location>
</feature>
<dbReference type="InterPro" id="IPR056798">
    <property type="entry name" value="ADH_Fe_C"/>
</dbReference>
<dbReference type="OrthoDB" id="9801156at2"/>
<dbReference type="GO" id="GO:0008106">
    <property type="term" value="F:alcohol dehydrogenase (NADP+) activity"/>
    <property type="evidence" value="ECO:0007669"/>
    <property type="project" value="TreeGrafter"/>
</dbReference>
<dbReference type="KEGG" id="lgo:JCM16774_0242"/>
<dbReference type="CDD" id="cd08187">
    <property type="entry name" value="BDH"/>
    <property type="match status" value="1"/>
</dbReference>
<dbReference type="PANTHER" id="PTHR43633">
    <property type="entry name" value="ALCOHOL DEHYDROGENASE YQHD"/>
    <property type="match status" value="1"/>
</dbReference>
<keyword evidence="1" id="KW-0560">Oxidoreductase</keyword>
<evidence type="ECO:0000313" key="4">
    <source>
        <dbReference type="EMBL" id="BBM35335.1"/>
    </source>
</evidence>
<proteinExistence type="predicted"/>
<reference evidence="4 5" key="1">
    <citation type="submission" date="2019-07" db="EMBL/GenBank/DDBJ databases">
        <title>Complete Genome Sequence of Leptotrichia goodfellowii Strain JCM 16774.</title>
        <authorList>
            <person name="Watanabe S."/>
            <person name="Cui L."/>
        </authorList>
    </citation>
    <scope>NUCLEOTIDE SEQUENCE [LARGE SCALE GENOMIC DNA]</scope>
    <source>
        <strain evidence="4 5">JCM16774</strain>
    </source>
</reference>
<dbReference type="GO" id="GO:1990002">
    <property type="term" value="F:methylglyoxal reductase (NADPH) (acetol producing) activity"/>
    <property type="evidence" value="ECO:0007669"/>
    <property type="project" value="TreeGrafter"/>
</dbReference>
<evidence type="ECO:0000313" key="5">
    <source>
        <dbReference type="Proteomes" id="UP000321606"/>
    </source>
</evidence>
<dbReference type="Pfam" id="PF25137">
    <property type="entry name" value="ADH_Fe_C"/>
    <property type="match status" value="1"/>
</dbReference>
<dbReference type="Pfam" id="PF00465">
    <property type="entry name" value="Fe-ADH"/>
    <property type="match status" value="1"/>
</dbReference>
<dbReference type="RefSeq" id="WP_026736933.1">
    <property type="nucleotide sequence ID" value="NZ_AP019822.1"/>
</dbReference>
<evidence type="ECO:0000259" key="3">
    <source>
        <dbReference type="Pfam" id="PF25137"/>
    </source>
</evidence>
<dbReference type="EMBL" id="AP019822">
    <property type="protein sequence ID" value="BBM35335.1"/>
    <property type="molecule type" value="Genomic_DNA"/>
</dbReference>
<dbReference type="GO" id="GO:0005829">
    <property type="term" value="C:cytosol"/>
    <property type="evidence" value="ECO:0007669"/>
    <property type="project" value="TreeGrafter"/>
</dbReference>
<evidence type="ECO:0000259" key="2">
    <source>
        <dbReference type="Pfam" id="PF00465"/>
    </source>
</evidence>
<dbReference type="FunFam" id="3.40.50.1970:FF:000003">
    <property type="entry name" value="Alcohol dehydrogenase, iron-containing"/>
    <property type="match status" value="1"/>
</dbReference>
<dbReference type="Proteomes" id="UP000321606">
    <property type="component" value="Chromosome"/>
</dbReference>
<dbReference type="AlphaFoldDB" id="A0A510JAW5"/>
<feature type="domain" description="Alcohol dehydrogenase iron-type/glycerol dehydrogenase GldA" evidence="2">
    <location>
        <begin position="10"/>
        <end position="177"/>
    </location>
</feature>
<accession>A0A510JAW5</accession>
<dbReference type="InterPro" id="IPR001670">
    <property type="entry name" value="ADH_Fe/GldA"/>
</dbReference>
<sequence>MLNFSYKNNTKLIFGKNSIDKLEDELKKYNSKVLMLISGNGKYLKDLGIYNKVKENCEKLNIKLIYNNEVIPNPEVELVRKLVDICKKESVDFILAAGGGSVMDTAKAVAVGALSDEDVWEFYLYNKIPEKALNIGVISTLPASGSEASNCSIISNGKYKLGLETDLITPEFAILDPEYTKTLPLYQTSVGICDISSHLIERYYSAVKNTDTTDYMIEGLLKALIINGLKLIKNPDNIDARAEVFLISIFAHNNILDSGRMADWASHRIEHELSGEYGITHGEGMAVVLVAYTKYMAKKKPEKLAQLVNRVFGIDSFDYSLTEMAEILADKLEDFYKKLHLRTKLSEMNINDTDFEKMADRATKNGSNKIGHYLPLGKEEIIEILNIAR</sequence>
<dbReference type="STRING" id="714315.GCA_000516535_00256"/>
<organism evidence="4 5">
    <name type="scientific">Pseudoleptotrichia goodfellowii</name>
    <dbReference type="NCBI Taxonomy" id="157692"/>
    <lineage>
        <taxon>Bacteria</taxon>
        <taxon>Fusobacteriati</taxon>
        <taxon>Fusobacteriota</taxon>
        <taxon>Fusobacteriia</taxon>
        <taxon>Fusobacteriales</taxon>
        <taxon>Leptotrichiaceae</taxon>
        <taxon>Pseudoleptotrichia</taxon>
    </lineage>
</organism>
<dbReference type="Gene3D" id="3.40.50.1970">
    <property type="match status" value="1"/>
</dbReference>
<evidence type="ECO:0000256" key="1">
    <source>
        <dbReference type="ARBA" id="ARBA00023002"/>
    </source>
</evidence>
<dbReference type="GO" id="GO:0046872">
    <property type="term" value="F:metal ion binding"/>
    <property type="evidence" value="ECO:0007669"/>
    <property type="project" value="InterPro"/>
</dbReference>
<dbReference type="PROSITE" id="PS00060">
    <property type="entry name" value="ADH_IRON_2"/>
    <property type="match status" value="1"/>
</dbReference>
<name>A0A510JAW5_9FUSO</name>
<dbReference type="GO" id="GO:1990362">
    <property type="term" value="F:butanol dehydrogenase (NAD+) activity"/>
    <property type="evidence" value="ECO:0007669"/>
    <property type="project" value="InterPro"/>
</dbReference>
<gene>
    <name evidence="4" type="ORF">JCM16774_0242</name>
</gene>
<dbReference type="PANTHER" id="PTHR43633:SF1">
    <property type="entry name" value="ALCOHOL DEHYDROGENASE YQHD"/>
    <property type="match status" value="1"/>
</dbReference>
<dbReference type="InterPro" id="IPR018211">
    <property type="entry name" value="ADH_Fe_CS"/>
</dbReference>